<feature type="compositionally biased region" description="Low complexity" evidence="1">
    <location>
        <begin position="31"/>
        <end position="51"/>
    </location>
</feature>
<gene>
    <name evidence="3" type="ORF">ACFFQA_32205</name>
</gene>
<dbReference type="Proteomes" id="UP001589693">
    <property type="component" value="Unassembled WGS sequence"/>
</dbReference>
<feature type="region of interest" description="Disordered" evidence="1">
    <location>
        <begin position="25"/>
        <end position="64"/>
    </location>
</feature>
<keyword evidence="2" id="KW-0732">Signal</keyword>
<protein>
    <submittedName>
        <fullName evidence="3">Uncharacterized protein</fullName>
    </submittedName>
</protein>
<keyword evidence="4" id="KW-1185">Reference proteome</keyword>
<feature type="chain" id="PRO_5045415780" evidence="2">
    <location>
        <begin position="26"/>
        <end position="167"/>
    </location>
</feature>
<feature type="signal peptide" evidence="2">
    <location>
        <begin position="1"/>
        <end position="25"/>
    </location>
</feature>
<evidence type="ECO:0000313" key="3">
    <source>
        <dbReference type="EMBL" id="MFB9908623.1"/>
    </source>
</evidence>
<dbReference type="EMBL" id="JBHLZU010000027">
    <property type="protein sequence ID" value="MFB9908623.1"/>
    <property type="molecule type" value="Genomic_DNA"/>
</dbReference>
<reference evidence="3 4" key="1">
    <citation type="submission" date="2024-09" db="EMBL/GenBank/DDBJ databases">
        <authorList>
            <person name="Sun Q."/>
            <person name="Mori K."/>
        </authorList>
    </citation>
    <scope>NUCLEOTIDE SEQUENCE [LARGE SCALE GENOMIC DNA]</scope>
    <source>
        <strain evidence="3 4">TBRC 7907</strain>
    </source>
</reference>
<comment type="caution">
    <text evidence="3">The sequence shown here is derived from an EMBL/GenBank/DDBJ whole genome shotgun (WGS) entry which is preliminary data.</text>
</comment>
<dbReference type="RefSeq" id="WP_377860499.1">
    <property type="nucleotide sequence ID" value="NZ_JBHLZU010000027.1"/>
</dbReference>
<name>A0ABV6A8A1_9PSEU</name>
<dbReference type="PROSITE" id="PS51257">
    <property type="entry name" value="PROKAR_LIPOPROTEIN"/>
    <property type="match status" value="1"/>
</dbReference>
<organism evidence="3 4">
    <name type="scientific">Allokutzneria oryzae</name>
    <dbReference type="NCBI Taxonomy" id="1378989"/>
    <lineage>
        <taxon>Bacteria</taxon>
        <taxon>Bacillati</taxon>
        <taxon>Actinomycetota</taxon>
        <taxon>Actinomycetes</taxon>
        <taxon>Pseudonocardiales</taxon>
        <taxon>Pseudonocardiaceae</taxon>
        <taxon>Allokutzneria</taxon>
    </lineage>
</organism>
<evidence type="ECO:0000256" key="1">
    <source>
        <dbReference type="SAM" id="MobiDB-lite"/>
    </source>
</evidence>
<proteinExistence type="predicted"/>
<sequence>MTTVRVLLIAAVALFGVSCGREPVAAPPPAQATAASTTTTVPPRPTTTTRPPYTPPAGPLSATDGTNLKACAKGTCEVIVKKGDRIRFDATATGLVSLTVTDVTDTGFSLFVAMGRGGSSSLGGAIGGGELGSISSPANDGGRNQIVFASGDGKDGAVVLRLSFSEV</sequence>
<accession>A0ABV6A8A1</accession>
<evidence type="ECO:0000256" key="2">
    <source>
        <dbReference type="SAM" id="SignalP"/>
    </source>
</evidence>
<evidence type="ECO:0000313" key="4">
    <source>
        <dbReference type="Proteomes" id="UP001589693"/>
    </source>
</evidence>